<evidence type="ECO:0000313" key="3">
    <source>
        <dbReference type="Proteomes" id="UP000480151"/>
    </source>
</evidence>
<dbReference type="InterPro" id="IPR004360">
    <property type="entry name" value="Glyas_Fos-R_dOase_dom"/>
</dbReference>
<dbReference type="CDD" id="cd06587">
    <property type="entry name" value="VOC"/>
    <property type="match status" value="1"/>
</dbReference>
<feature type="domain" description="VOC" evidence="1">
    <location>
        <begin position="8"/>
        <end position="124"/>
    </location>
</feature>
<dbReference type="Proteomes" id="UP000480151">
    <property type="component" value="Unassembled WGS sequence"/>
</dbReference>
<reference evidence="2 3" key="1">
    <citation type="submission" date="2020-02" db="EMBL/GenBank/DDBJ databases">
        <authorList>
            <person name="Gao J."/>
            <person name="Sun J."/>
        </authorList>
    </citation>
    <scope>NUCLEOTIDE SEQUENCE [LARGE SCALE GENOMIC DNA]</scope>
    <source>
        <strain evidence="2 3">7124</strain>
    </source>
</reference>
<dbReference type="RefSeq" id="WP_165102179.1">
    <property type="nucleotide sequence ID" value="NZ_JAAKGU010000011.1"/>
</dbReference>
<name>A0A6M1PX98_9BACL</name>
<dbReference type="SUPFAM" id="SSF54593">
    <property type="entry name" value="Glyoxalase/Bleomycin resistance protein/Dihydroxybiphenyl dioxygenase"/>
    <property type="match status" value="1"/>
</dbReference>
<comment type="caution">
    <text evidence="2">The sequence shown here is derived from an EMBL/GenBank/DDBJ whole genome shotgun (WGS) entry which is preliminary data.</text>
</comment>
<dbReference type="InterPro" id="IPR029068">
    <property type="entry name" value="Glyas_Bleomycin-R_OHBP_Dase"/>
</dbReference>
<evidence type="ECO:0000313" key="2">
    <source>
        <dbReference type="EMBL" id="NGM84801.1"/>
    </source>
</evidence>
<accession>A0A6M1PX98</accession>
<gene>
    <name evidence="2" type="ORF">G5B47_20570</name>
</gene>
<dbReference type="InterPro" id="IPR052164">
    <property type="entry name" value="Anthracycline_SecMetBiosynth"/>
</dbReference>
<dbReference type="InterPro" id="IPR037523">
    <property type="entry name" value="VOC_core"/>
</dbReference>
<dbReference type="AlphaFoldDB" id="A0A6M1PX98"/>
<dbReference type="EMBL" id="JAAKGU010000011">
    <property type="protein sequence ID" value="NGM84801.1"/>
    <property type="molecule type" value="Genomic_DNA"/>
</dbReference>
<sequence>MEVGRILGIAYNVIPVEDLEKSAAWFVKHFGFNIRNKREGYLSLFRDNRPILDLIQSENDSRAIFEVHHKKRWVITFFTNDILSLHNYLKSEEVKVGNISDEGKYGKFFVLEDIDGNLFDVWEHHDCELIY</sequence>
<dbReference type="PANTHER" id="PTHR33993">
    <property type="entry name" value="GLYOXALASE-RELATED"/>
    <property type="match status" value="1"/>
</dbReference>
<dbReference type="PANTHER" id="PTHR33993:SF14">
    <property type="entry name" value="GB|AAF24581.1"/>
    <property type="match status" value="1"/>
</dbReference>
<dbReference type="Pfam" id="PF00903">
    <property type="entry name" value="Glyoxalase"/>
    <property type="match status" value="1"/>
</dbReference>
<dbReference type="Gene3D" id="3.10.180.10">
    <property type="entry name" value="2,3-Dihydroxybiphenyl 1,2-Dioxygenase, domain 1"/>
    <property type="match status" value="1"/>
</dbReference>
<protein>
    <submittedName>
        <fullName evidence="2">VOC family protein</fullName>
    </submittedName>
</protein>
<keyword evidence="3" id="KW-1185">Reference proteome</keyword>
<dbReference type="PROSITE" id="PS51819">
    <property type="entry name" value="VOC"/>
    <property type="match status" value="1"/>
</dbReference>
<evidence type="ECO:0000259" key="1">
    <source>
        <dbReference type="PROSITE" id="PS51819"/>
    </source>
</evidence>
<organism evidence="2 3">
    <name type="scientific">Paenibacillus apii</name>
    <dbReference type="NCBI Taxonomy" id="1850370"/>
    <lineage>
        <taxon>Bacteria</taxon>
        <taxon>Bacillati</taxon>
        <taxon>Bacillota</taxon>
        <taxon>Bacilli</taxon>
        <taxon>Bacillales</taxon>
        <taxon>Paenibacillaceae</taxon>
        <taxon>Paenibacillus</taxon>
    </lineage>
</organism>
<proteinExistence type="predicted"/>